<dbReference type="PANTHER" id="PTHR23517:SF13">
    <property type="entry name" value="MAJOR FACILITATOR SUPERFAMILY MFS_1"/>
    <property type="match status" value="1"/>
</dbReference>
<feature type="transmembrane region" description="Helical" evidence="8">
    <location>
        <begin position="271"/>
        <end position="290"/>
    </location>
</feature>
<gene>
    <name evidence="10" type="ORF">DN051_04745</name>
</gene>
<feature type="transmembrane region" description="Helical" evidence="8">
    <location>
        <begin position="326"/>
        <end position="348"/>
    </location>
</feature>
<feature type="transmembrane region" description="Helical" evidence="8">
    <location>
        <begin position="360"/>
        <end position="379"/>
    </location>
</feature>
<dbReference type="Gene3D" id="1.20.1250.20">
    <property type="entry name" value="MFS general substrate transporter like domains"/>
    <property type="match status" value="2"/>
</dbReference>
<keyword evidence="11" id="KW-1185">Reference proteome</keyword>
<feature type="transmembrane region" description="Helical" evidence="8">
    <location>
        <begin position="236"/>
        <end position="259"/>
    </location>
</feature>
<dbReference type="KEGG" id="scad:DN051_04745"/>
<evidence type="ECO:0000256" key="5">
    <source>
        <dbReference type="ARBA" id="ARBA00022989"/>
    </source>
</evidence>
<dbReference type="Proteomes" id="UP000249616">
    <property type="component" value="Chromosome"/>
</dbReference>
<reference evidence="10 11" key="1">
    <citation type="journal article" date="2019" name="Int. J. Syst. Evol. Microbiol.">
        <title>Streptomyces cadmiisoli sp. nov., a novel actinomycete isolated from cadmium-contaminated soil.</title>
        <authorList>
            <person name="Li K."/>
            <person name="Tang X."/>
            <person name="Zhao J."/>
            <person name="Guo Y."/>
            <person name="Tang Y."/>
            <person name="Gao J."/>
        </authorList>
    </citation>
    <scope>NUCLEOTIDE SEQUENCE [LARGE SCALE GENOMIC DNA]</scope>
    <source>
        <strain evidence="10 11">ZFG47</strain>
    </source>
</reference>
<protein>
    <submittedName>
        <fullName evidence="10">MFS transporter</fullName>
    </submittedName>
</protein>
<keyword evidence="4 8" id="KW-0812">Transmembrane</keyword>
<organism evidence="10 11">
    <name type="scientific">Streptomyces cadmiisoli</name>
    <dbReference type="NCBI Taxonomy" id="2184053"/>
    <lineage>
        <taxon>Bacteria</taxon>
        <taxon>Bacillati</taxon>
        <taxon>Actinomycetota</taxon>
        <taxon>Actinomycetes</taxon>
        <taxon>Kitasatosporales</taxon>
        <taxon>Streptomycetaceae</taxon>
        <taxon>Streptomyces</taxon>
        <taxon>Streptomyces aurantiacus group</taxon>
    </lineage>
</organism>
<evidence type="ECO:0000259" key="9">
    <source>
        <dbReference type="PROSITE" id="PS50850"/>
    </source>
</evidence>
<accession>A0A2Z4JB40</accession>
<keyword evidence="3" id="KW-1003">Cell membrane</keyword>
<dbReference type="PANTHER" id="PTHR23517">
    <property type="entry name" value="RESISTANCE PROTEIN MDTM, PUTATIVE-RELATED-RELATED"/>
    <property type="match status" value="1"/>
</dbReference>
<evidence type="ECO:0000313" key="11">
    <source>
        <dbReference type="Proteomes" id="UP000249616"/>
    </source>
</evidence>
<dbReference type="Pfam" id="PF07690">
    <property type="entry name" value="MFS_1"/>
    <property type="match status" value="1"/>
</dbReference>
<keyword evidence="6 8" id="KW-0472">Membrane</keyword>
<name>A0A2Z4JB40_9ACTN</name>
<feature type="domain" description="Major facilitator superfamily (MFS) profile" evidence="9">
    <location>
        <begin position="29"/>
        <end position="416"/>
    </location>
</feature>
<dbReference type="InterPro" id="IPR036259">
    <property type="entry name" value="MFS_trans_sf"/>
</dbReference>
<evidence type="ECO:0000256" key="8">
    <source>
        <dbReference type="SAM" id="Phobius"/>
    </source>
</evidence>
<dbReference type="SUPFAM" id="SSF103473">
    <property type="entry name" value="MFS general substrate transporter"/>
    <property type="match status" value="1"/>
</dbReference>
<dbReference type="InterPro" id="IPR020846">
    <property type="entry name" value="MFS_dom"/>
</dbReference>
<sequence>MAVRHWPRRATAHGAPALPVVGAARRHRSGFWTIAAVFVTAMAFSTVPTPLYPLYQARDGFSSFTVTVVFAVYAVGVLTSLLLVGHISDQIGRKKALTAALVAEVIAAGLFLAGHSLPVLIVARFVTGLGVGVLTAAATAHLQDLHAAQRPGASTRRFEIVSTAANIGGLGLGPLVAGALAQYFGAPLHLPYVVFGVLLLAGVAAVALAPETVDRSAARPAYRPQRVVAGLREPGYPLAAAAGFTSMAVFGLFTSLAPGFVGETLHHPSRALAGLVVFTVFGAAATAQVLTGRLGDRSRWAIGLVAQAVGIAAVAIGVHLGSLVLFLLAAIISGVGAGVLFKAAVGHVAATAAPSRRGEALAGVFLASYLGLALLPVGLGVATRFLPVTTATAWFAVVVLALLGAVVVLLARHRGGGSGTRRYGAGGGTRRRGAAGRADGATDAAPAESRLPGDAASTSARRGRNTP</sequence>
<keyword evidence="2" id="KW-0813">Transport</keyword>
<proteinExistence type="predicted"/>
<dbReference type="EMBL" id="CP030073">
    <property type="protein sequence ID" value="AWW42266.1"/>
    <property type="molecule type" value="Genomic_DNA"/>
</dbReference>
<feature type="compositionally biased region" description="Gly residues" evidence="7">
    <location>
        <begin position="417"/>
        <end position="428"/>
    </location>
</feature>
<comment type="subcellular location">
    <subcellularLocation>
        <location evidence="1">Cell membrane</location>
        <topology evidence="1">Multi-pass membrane protein</topology>
    </subcellularLocation>
</comment>
<feature type="transmembrane region" description="Helical" evidence="8">
    <location>
        <begin position="190"/>
        <end position="209"/>
    </location>
</feature>
<feature type="transmembrane region" description="Helical" evidence="8">
    <location>
        <begin position="163"/>
        <end position="184"/>
    </location>
</feature>
<dbReference type="GO" id="GO:0022857">
    <property type="term" value="F:transmembrane transporter activity"/>
    <property type="evidence" value="ECO:0007669"/>
    <property type="project" value="InterPro"/>
</dbReference>
<dbReference type="AlphaFoldDB" id="A0A2Z4JB40"/>
<evidence type="ECO:0000256" key="7">
    <source>
        <dbReference type="SAM" id="MobiDB-lite"/>
    </source>
</evidence>
<feature type="transmembrane region" description="Helical" evidence="8">
    <location>
        <begin position="96"/>
        <end position="115"/>
    </location>
</feature>
<feature type="transmembrane region" description="Helical" evidence="8">
    <location>
        <begin position="391"/>
        <end position="411"/>
    </location>
</feature>
<feature type="region of interest" description="Disordered" evidence="7">
    <location>
        <begin position="417"/>
        <end position="467"/>
    </location>
</feature>
<dbReference type="GO" id="GO:0005886">
    <property type="term" value="C:plasma membrane"/>
    <property type="evidence" value="ECO:0007669"/>
    <property type="project" value="UniProtKB-SubCell"/>
</dbReference>
<feature type="transmembrane region" description="Helical" evidence="8">
    <location>
        <begin position="31"/>
        <end position="55"/>
    </location>
</feature>
<dbReference type="PROSITE" id="PS50850">
    <property type="entry name" value="MFS"/>
    <property type="match status" value="1"/>
</dbReference>
<evidence type="ECO:0000313" key="10">
    <source>
        <dbReference type="EMBL" id="AWW42266.1"/>
    </source>
</evidence>
<evidence type="ECO:0000256" key="1">
    <source>
        <dbReference type="ARBA" id="ARBA00004651"/>
    </source>
</evidence>
<dbReference type="InterPro" id="IPR011701">
    <property type="entry name" value="MFS"/>
</dbReference>
<evidence type="ECO:0000256" key="6">
    <source>
        <dbReference type="ARBA" id="ARBA00023136"/>
    </source>
</evidence>
<evidence type="ECO:0000256" key="4">
    <source>
        <dbReference type="ARBA" id="ARBA00022692"/>
    </source>
</evidence>
<dbReference type="InterPro" id="IPR050171">
    <property type="entry name" value="MFS_Transporters"/>
</dbReference>
<evidence type="ECO:0000256" key="3">
    <source>
        <dbReference type="ARBA" id="ARBA00022475"/>
    </source>
</evidence>
<feature type="transmembrane region" description="Helical" evidence="8">
    <location>
        <begin position="302"/>
        <end position="320"/>
    </location>
</feature>
<evidence type="ECO:0000256" key="2">
    <source>
        <dbReference type="ARBA" id="ARBA00022448"/>
    </source>
</evidence>
<keyword evidence="5 8" id="KW-1133">Transmembrane helix</keyword>
<feature type="transmembrane region" description="Helical" evidence="8">
    <location>
        <begin position="61"/>
        <end position="84"/>
    </location>
</feature>
<feature type="compositionally biased region" description="Low complexity" evidence="7">
    <location>
        <begin position="435"/>
        <end position="445"/>
    </location>
</feature>
<feature type="transmembrane region" description="Helical" evidence="8">
    <location>
        <begin position="121"/>
        <end position="142"/>
    </location>
</feature>